<dbReference type="SUPFAM" id="SSF55781">
    <property type="entry name" value="GAF domain-like"/>
    <property type="match status" value="1"/>
</dbReference>
<dbReference type="InterPro" id="IPR029016">
    <property type="entry name" value="GAF-like_dom_sf"/>
</dbReference>
<reference evidence="2" key="1">
    <citation type="submission" date="2018-12" db="EMBL/GenBank/DDBJ databases">
        <title>Novel natural products biosynthetic potential of the class Ktedonobacteria.</title>
        <authorList>
            <person name="Zheng Y."/>
            <person name="Saitou A."/>
            <person name="Wang C.M."/>
            <person name="Toyoda A."/>
            <person name="Minakuchi Y."/>
            <person name="Sekiguchi Y."/>
            <person name="Ueda K."/>
            <person name="Takano H."/>
            <person name="Sakai Y."/>
            <person name="Yokota A."/>
            <person name="Yabe S."/>
        </authorList>
    </citation>
    <scope>NUCLEOTIDE SEQUENCE</scope>
    <source>
        <strain evidence="2">A3-2</strain>
    </source>
</reference>
<dbReference type="EMBL" id="AP019377">
    <property type="protein sequence ID" value="BBH95705.1"/>
    <property type="molecule type" value="Genomic_DNA"/>
</dbReference>
<accession>A0A455T8M6</accession>
<gene>
    <name evidence="2" type="ORF">KTA_39040</name>
</gene>
<evidence type="ECO:0000259" key="1">
    <source>
        <dbReference type="Pfam" id="PF01590"/>
    </source>
</evidence>
<dbReference type="InterPro" id="IPR003018">
    <property type="entry name" value="GAF"/>
</dbReference>
<name>A0A455T8M6_9CHLR</name>
<proteinExistence type="predicted"/>
<sequence length="335" mass="37691">MTKLETWRRLLEQAISNAQELQRLAQAVGVNSITVTRWAKGLSSPRAEHLRQLYQAVFRAHPMLAEHLKQAYPELLGGRSLVEDSEDQHIPSAFYRRILTTCLECAPALRSVTMRNLIFQQMLGQFDPQELGVKINLILCVPPSSTNQKVRSLRIVQGRGTPPWRSVPEPEILLLGAESLAGHCVASGHYAVIPSHEELTYYFPTHSEPFAESMLAYPLLQGGRVAGCLSIASTQRNYFRQPQLDLARDYAYLLALSCAPEEFFESSQIELGLMPPAAEQRPYTATFVGRVLEQLRRAAQRSTPLSHTQAELLVLHEIEEELLLLGQRWQGLTLN</sequence>
<dbReference type="Pfam" id="PF01590">
    <property type="entry name" value="GAF"/>
    <property type="match status" value="1"/>
</dbReference>
<dbReference type="AlphaFoldDB" id="A0A455T8M6"/>
<feature type="domain" description="GAF" evidence="1">
    <location>
        <begin position="135"/>
        <end position="256"/>
    </location>
</feature>
<organism evidence="2">
    <name type="scientific">Thermogemmatispora argillosa</name>
    <dbReference type="NCBI Taxonomy" id="2045280"/>
    <lineage>
        <taxon>Bacteria</taxon>
        <taxon>Bacillati</taxon>
        <taxon>Chloroflexota</taxon>
        <taxon>Ktedonobacteria</taxon>
        <taxon>Thermogemmatisporales</taxon>
        <taxon>Thermogemmatisporaceae</taxon>
        <taxon>Thermogemmatispora</taxon>
    </lineage>
</organism>
<protein>
    <recommendedName>
        <fullName evidence="1">GAF domain-containing protein</fullName>
    </recommendedName>
</protein>
<evidence type="ECO:0000313" key="2">
    <source>
        <dbReference type="EMBL" id="BBH95705.1"/>
    </source>
</evidence>
<dbReference type="Gene3D" id="3.30.450.40">
    <property type="match status" value="1"/>
</dbReference>